<dbReference type="Pfam" id="PF06089">
    <property type="entry name" value="Asparaginase_II"/>
    <property type="match status" value="1"/>
</dbReference>
<organism evidence="1 2">
    <name type="scientific">Candidatus Scatenecus faecavium</name>
    <dbReference type="NCBI Taxonomy" id="2840915"/>
    <lineage>
        <taxon>Bacteria</taxon>
        <taxon>Candidatus Scatenecus</taxon>
    </lineage>
</organism>
<evidence type="ECO:0000313" key="1">
    <source>
        <dbReference type="EMBL" id="HIS83876.1"/>
    </source>
</evidence>
<proteinExistence type="predicted"/>
<reference evidence="1" key="2">
    <citation type="journal article" date="2021" name="PeerJ">
        <title>Extensive microbial diversity within the chicken gut microbiome revealed by metagenomics and culture.</title>
        <authorList>
            <person name="Gilroy R."/>
            <person name="Ravi A."/>
            <person name="Getino M."/>
            <person name="Pursley I."/>
            <person name="Horton D.L."/>
            <person name="Alikhan N.F."/>
            <person name="Baker D."/>
            <person name="Gharbi K."/>
            <person name="Hall N."/>
            <person name="Watson M."/>
            <person name="Adriaenssens E.M."/>
            <person name="Foster-Nyarko E."/>
            <person name="Jarju S."/>
            <person name="Secka A."/>
            <person name="Antonio M."/>
            <person name="Oren A."/>
            <person name="Chaudhuri R.R."/>
            <person name="La Ragione R."/>
            <person name="Hildebrand F."/>
            <person name="Pallen M.J."/>
        </authorList>
    </citation>
    <scope>NUCLEOTIDE SEQUENCE</scope>
    <source>
        <strain evidence="1">CHK152-2994</strain>
    </source>
</reference>
<dbReference type="Proteomes" id="UP000824139">
    <property type="component" value="Unassembled WGS sequence"/>
</dbReference>
<evidence type="ECO:0000313" key="2">
    <source>
        <dbReference type="Proteomes" id="UP000824139"/>
    </source>
</evidence>
<dbReference type="InterPro" id="IPR010349">
    <property type="entry name" value="Asparaginase_II"/>
</dbReference>
<sequence length="315" mass="35998">MFNPRPEILVKYLRGTLVEEEHYGFRMLANKERVLEYSGETGHYPFYLRSCAKPLQASLLIDYGMDIKYDMSDEEIAICCASHAGEDVHLEVERNLLNKLGIDETFLKCGIHKPLSKTKQEEMLLKNEVENVLHNNCAGKHIMMLGLCKMNGWDLNTYYEDEHPLQVKIKEKITELCALKHRFPMTKDGCGVPIMSMPLEDMLRGYLNLFTNPRYEKIKNAFLNHPYLIGGENRLDTKIIQNSKNIIAKVGAGGLCIVVNLEKEEAFVVKISDCDMKAREYVVVQSLKNLHWADISSDMIIRTLHGETVGQIVAM</sequence>
<dbReference type="EMBL" id="DVJO01000215">
    <property type="protein sequence ID" value="HIS83876.1"/>
    <property type="molecule type" value="Genomic_DNA"/>
</dbReference>
<accession>A0A9D1FYP5</accession>
<dbReference type="PANTHER" id="PTHR42110">
    <property type="entry name" value="L-ASPARAGINASE, PUTATIVE (AFU_ORTHOLOGUE AFUA_3G11890)-RELATED"/>
    <property type="match status" value="1"/>
</dbReference>
<dbReference type="PANTHER" id="PTHR42110:SF1">
    <property type="entry name" value="L-ASPARAGINASE, PUTATIVE (AFU_ORTHOLOGUE AFUA_3G11890)-RELATED"/>
    <property type="match status" value="1"/>
</dbReference>
<name>A0A9D1FYP5_9BACT</name>
<reference evidence="1" key="1">
    <citation type="submission" date="2020-10" db="EMBL/GenBank/DDBJ databases">
        <authorList>
            <person name="Gilroy R."/>
        </authorList>
    </citation>
    <scope>NUCLEOTIDE SEQUENCE</scope>
    <source>
        <strain evidence="1">CHK152-2994</strain>
    </source>
</reference>
<comment type="caution">
    <text evidence="1">The sequence shown here is derived from an EMBL/GenBank/DDBJ whole genome shotgun (WGS) entry which is preliminary data.</text>
</comment>
<dbReference type="AlphaFoldDB" id="A0A9D1FYP5"/>
<gene>
    <name evidence="1" type="ORF">IAD41_09765</name>
</gene>
<protein>
    <submittedName>
        <fullName evidence="1">Asparaginase</fullName>
    </submittedName>
</protein>